<dbReference type="OrthoDB" id="268479at2759"/>
<organism evidence="6 7">
    <name type="scientific">Thecamonas trahens ATCC 50062</name>
    <dbReference type="NCBI Taxonomy" id="461836"/>
    <lineage>
        <taxon>Eukaryota</taxon>
        <taxon>Apusozoa</taxon>
        <taxon>Apusomonadida</taxon>
        <taxon>Apusomonadidae</taxon>
        <taxon>Thecamonas</taxon>
    </lineage>
</organism>
<evidence type="ECO:0000256" key="5">
    <source>
        <dbReference type="SAM" id="MobiDB-lite"/>
    </source>
</evidence>
<comment type="subunit">
    <text evidence="4">Component of the proteasome complex.</text>
</comment>
<keyword evidence="1 4" id="KW-0963">Cytoplasm</keyword>
<dbReference type="GO" id="GO:0051603">
    <property type="term" value="P:proteolysis involved in protein catabolic process"/>
    <property type="evidence" value="ECO:0007669"/>
    <property type="project" value="InterPro"/>
</dbReference>
<dbReference type="PANTHER" id="PTHR32194:SF2">
    <property type="entry name" value="PROTEASOME SUBUNIT BETA TYPE-1"/>
    <property type="match status" value="1"/>
</dbReference>
<dbReference type="AlphaFoldDB" id="A0A0L0DN64"/>
<dbReference type="PROSITE" id="PS51476">
    <property type="entry name" value="PROTEASOME_BETA_2"/>
    <property type="match status" value="1"/>
</dbReference>
<dbReference type="InterPro" id="IPR029055">
    <property type="entry name" value="Ntn_hydrolases_N"/>
</dbReference>
<dbReference type="CDD" id="cd03757">
    <property type="entry name" value="proteasome_beta_type_1"/>
    <property type="match status" value="1"/>
</dbReference>
<dbReference type="PROSITE" id="PS00854">
    <property type="entry name" value="PROTEASOME_BETA_1"/>
    <property type="match status" value="1"/>
</dbReference>
<dbReference type="SUPFAM" id="SSF56235">
    <property type="entry name" value="N-terminal nucleophile aminohydrolases (Ntn hydrolases)"/>
    <property type="match status" value="1"/>
</dbReference>
<gene>
    <name evidence="6" type="ORF">AMSG_09464</name>
</gene>
<dbReference type="Proteomes" id="UP000054408">
    <property type="component" value="Unassembled WGS sequence"/>
</dbReference>
<dbReference type="OMA" id="CSGCWCD"/>
<dbReference type="PANTHER" id="PTHR32194">
    <property type="entry name" value="METALLOPROTEASE TLDD"/>
    <property type="match status" value="1"/>
</dbReference>
<protein>
    <recommendedName>
        <fullName evidence="4">Proteasome subunit beta</fullName>
    </recommendedName>
</protein>
<sequence>MAFPMQRELYLPTVPTLTVSSQMHSGLSGPSLGSHGPSGPMAARLATGKQAPVAPSRFSAASSSSAAVTVGSGPKTAAFSPYVLNGGTALALAGKDFCIVAGDTRMSAGYEIHTRNKPKTYRINDKCSIAMAGMQADATNLIKMLRFRIAMYERKMGKPMSTQSLAQLVSTTLYRRRFFPIYAFVVIGGLDEDGVGSVYGYDAVGSFERSTCCVQGSGTSLLQPVLDNQFDFKNHSIKPDELTLDESIDLVKDVFVSAGERDIYTGDSVEMHIITADGVRVETFDLKRD</sequence>
<dbReference type="STRING" id="461836.A0A0L0DN64"/>
<evidence type="ECO:0000313" key="6">
    <source>
        <dbReference type="EMBL" id="KNC53749.1"/>
    </source>
</evidence>
<dbReference type="EMBL" id="GL349482">
    <property type="protein sequence ID" value="KNC53749.1"/>
    <property type="molecule type" value="Genomic_DNA"/>
</dbReference>
<evidence type="ECO:0000256" key="1">
    <source>
        <dbReference type="ARBA" id="ARBA00022490"/>
    </source>
</evidence>
<keyword evidence="2 4" id="KW-0647">Proteasome</keyword>
<dbReference type="FunFam" id="3.60.20.10:FF:000027">
    <property type="entry name" value="Proteasome subunit beta type-6"/>
    <property type="match status" value="1"/>
</dbReference>
<name>A0A0L0DN64_THETB</name>
<keyword evidence="3 4" id="KW-0539">Nucleus</keyword>
<dbReference type="InterPro" id="IPR001353">
    <property type="entry name" value="Proteasome_sua/b"/>
</dbReference>
<feature type="compositionally biased region" description="Low complexity" evidence="5">
    <location>
        <begin position="24"/>
        <end position="40"/>
    </location>
</feature>
<dbReference type="InterPro" id="IPR016050">
    <property type="entry name" value="Proteasome_bsu_CS"/>
</dbReference>
<evidence type="ECO:0000256" key="2">
    <source>
        <dbReference type="ARBA" id="ARBA00022942"/>
    </source>
</evidence>
<comment type="function">
    <text evidence="4">Component of the proteasome, a multicatalytic proteinase complex which is characterized by its ability to cleave peptides with Arg, Phe, Tyr, Leu, and Glu adjacent to the leaving group at neutral or slightly basic pH. The proteasome has an ATP-dependent proteolytic activity.</text>
</comment>
<reference evidence="6 7" key="1">
    <citation type="submission" date="2010-05" db="EMBL/GenBank/DDBJ databases">
        <title>The Genome Sequence of Thecamonas trahens ATCC 50062.</title>
        <authorList>
            <consortium name="The Broad Institute Genome Sequencing Platform"/>
            <person name="Russ C."/>
            <person name="Cuomo C."/>
            <person name="Shea T."/>
            <person name="Young S.K."/>
            <person name="Zeng Q."/>
            <person name="Koehrsen M."/>
            <person name="Haas B."/>
            <person name="Borodovsky M."/>
            <person name="Guigo R."/>
            <person name="Alvarado L."/>
            <person name="Berlin A."/>
            <person name="Bochicchio J."/>
            <person name="Borenstein D."/>
            <person name="Chapman S."/>
            <person name="Chen Z."/>
            <person name="Freedman E."/>
            <person name="Gellesch M."/>
            <person name="Goldberg J."/>
            <person name="Griggs A."/>
            <person name="Gujja S."/>
            <person name="Heilman E."/>
            <person name="Heiman D."/>
            <person name="Hepburn T."/>
            <person name="Howarth C."/>
            <person name="Jen D."/>
            <person name="Larson L."/>
            <person name="Mehta T."/>
            <person name="Park D."/>
            <person name="Pearson M."/>
            <person name="Roberts A."/>
            <person name="Saif S."/>
            <person name="Shenoy N."/>
            <person name="Sisk P."/>
            <person name="Stolte C."/>
            <person name="Sykes S."/>
            <person name="Thomson T."/>
            <person name="Walk T."/>
            <person name="White J."/>
            <person name="Yandava C."/>
            <person name="Burger G."/>
            <person name="Gray M.W."/>
            <person name="Holland P.W.H."/>
            <person name="King N."/>
            <person name="Lang F.B.F."/>
            <person name="Roger A.J."/>
            <person name="Ruiz-Trillo I."/>
            <person name="Lander E."/>
            <person name="Nusbaum C."/>
        </authorList>
    </citation>
    <scope>NUCLEOTIDE SEQUENCE [LARGE SCALE GENOMIC DNA]</scope>
    <source>
        <strain evidence="6 7">ATCC 50062</strain>
    </source>
</reference>
<dbReference type="GO" id="GO:0005737">
    <property type="term" value="C:cytoplasm"/>
    <property type="evidence" value="ECO:0007669"/>
    <property type="project" value="UniProtKB-SubCell"/>
</dbReference>
<dbReference type="InterPro" id="IPR023333">
    <property type="entry name" value="Proteasome_suB-type"/>
</dbReference>
<dbReference type="GO" id="GO:0005839">
    <property type="term" value="C:proteasome core complex"/>
    <property type="evidence" value="ECO:0007669"/>
    <property type="project" value="InterPro"/>
</dbReference>
<dbReference type="Pfam" id="PF00227">
    <property type="entry name" value="Proteasome"/>
    <property type="match status" value="1"/>
</dbReference>
<evidence type="ECO:0000256" key="3">
    <source>
        <dbReference type="ARBA" id="ARBA00023242"/>
    </source>
</evidence>
<dbReference type="GeneID" id="25567920"/>
<evidence type="ECO:0000313" key="7">
    <source>
        <dbReference type="Proteomes" id="UP000054408"/>
    </source>
</evidence>
<accession>A0A0L0DN64</accession>
<proteinExistence type="inferred from homology"/>
<feature type="region of interest" description="Disordered" evidence="5">
    <location>
        <begin position="21"/>
        <end position="47"/>
    </location>
</feature>
<evidence type="ECO:0000256" key="4">
    <source>
        <dbReference type="RuleBase" id="RU004203"/>
    </source>
</evidence>
<comment type="similarity">
    <text evidence="4">Belongs to the peptidase T1B family.</text>
</comment>
<dbReference type="RefSeq" id="XP_013754312.1">
    <property type="nucleotide sequence ID" value="XM_013898858.1"/>
</dbReference>
<comment type="subcellular location">
    <subcellularLocation>
        <location evidence="4">Cytoplasm</location>
    </subcellularLocation>
    <subcellularLocation>
        <location evidence="4">Nucleus</location>
    </subcellularLocation>
</comment>
<dbReference type="eggNOG" id="KOG0179">
    <property type="taxonomic scope" value="Eukaryota"/>
</dbReference>
<dbReference type="GO" id="GO:0005634">
    <property type="term" value="C:nucleus"/>
    <property type="evidence" value="ECO:0007669"/>
    <property type="project" value="UniProtKB-SubCell"/>
</dbReference>
<keyword evidence="7" id="KW-1185">Reference proteome</keyword>
<dbReference type="Gene3D" id="3.60.20.10">
    <property type="entry name" value="Glutamine Phosphoribosylpyrophosphate, subunit 1, domain 1"/>
    <property type="match status" value="1"/>
</dbReference>